<dbReference type="GO" id="GO:0000150">
    <property type="term" value="F:DNA strand exchange activity"/>
    <property type="evidence" value="ECO:0007669"/>
    <property type="project" value="InterPro"/>
</dbReference>
<dbReference type="SUPFAM" id="SSF53041">
    <property type="entry name" value="Resolvase-like"/>
    <property type="match status" value="1"/>
</dbReference>
<dbReference type="Proteomes" id="UP000198866">
    <property type="component" value="Unassembled WGS sequence"/>
</dbReference>
<gene>
    <name evidence="2" type="ORF">SAMN05192539_102695</name>
</gene>
<dbReference type="GO" id="GO:0003677">
    <property type="term" value="F:DNA binding"/>
    <property type="evidence" value="ECO:0007669"/>
    <property type="project" value="InterPro"/>
</dbReference>
<keyword evidence="3" id="KW-1185">Reference proteome</keyword>
<dbReference type="CDD" id="cd00338">
    <property type="entry name" value="Ser_Recombinase"/>
    <property type="match status" value="1"/>
</dbReference>
<name>A0A1H7D4W1_9BURK</name>
<dbReference type="InterPro" id="IPR038109">
    <property type="entry name" value="DNA_bind_recomb_sf"/>
</dbReference>
<dbReference type="PANTHER" id="PTHR30461:SF23">
    <property type="entry name" value="DNA RECOMBINASE-RELATED"/>
    <property type="match status" value="1"/>
</dbReference>
<dbReference type="InterPro" id="IPR011109">
    <property type="entry name" value="DNA_bind_recombinase_dom"/>
</dbReference>
<dbReference type="STRING" id="667676.SAMN05192539_102695"/>
<accession>A0A1H7D4W1</accession>
<protein>
    <submittedName>
        <fullName evidence="2">Site-specific DNA recombinase</fullName>
    </submittedName>
</protein>
<evidence type="ECO:0000313" key="3">
    <source>
        <dbReference type="Proteomes" id="UP000198866"/>
    </source>
</evidence>
<dbReference type="PANTHER" id="PTHR30461">
    <property type="entry name" value="DNA-INVERTASE FROM LAMBDOID PROPHAGE"/>
    <property type="match status" value="1"/>
</dbReference>
<feature type="domain" description="Recombinase" evidence="1">
    <location>
        <begin position="195"/>
        <end position="319"/>
    </location>
</feature>
<sequence length="529" mass="59529">MSRVSQYPPSSSVHRAAQHIRMSTDYQKYSPENQKLAISEFATRKNIEIVATYEDAGKSGVTLHGRAGLQQLLADVHSPDRGFELVLVFDVSRWGRFQDVDESAHYEYVCRQAGVQVLYCEESFNNDGTPASSLLKAFKRAMAGEYSRELSRKVFAGQCRLAERGFWQGSSAGFGLQRILVNSARQVKGPLKDLERKSLQTDRVIVVPGTPSETALVRRIFEWYVEQRVGPCRIAKRLNAFGICNARGGKWSAQLVGNILNNEKYAGTNIYGRTSTKLNASWKRNPETEWVRSPNAFEAVVAPSMFEAAQDIRRRRTRFQSDEKLLASLEGFVQSTGKVTQRAIDREWSLPAGQTYARRFGSILNAYSRIGYEPGCHGMSPEVFRAARSALNARVQRIADELRIRGHSLTFSADGDTVTVDNELSIRFVARLVRHYDCRSPRWKVRWPLRSSPHLLAVIRLDAAFVSLVDVHVFPRGSLPPGRELAISVGKGRERILEKFRFPDESILLELTARCRLEVCNGRPISATG</sequence>
<dbReference type="InterPro" id="IPR050639">
    <property type="entry name" value="SSR_resolvase"/>
</dbReference>
<evidence type="ECO:0000313" key="2">
    <source>
        <dbReference type="EMBL" id="SEJ96838.1"/>
    </source>
</evidence>
<dbReference type="InterPro" id="IPR036162">
    <property type="entry name" value="Resolvase-like_N_sf"/>
</dbReference>
<dbReference type="FunFam" id="3.40.50.1390:FF:000008">
    <property type="entry name" value="DNA recombinase"/>
    <property type="match status" value="1"/>
</dbReference>
<dbReference type="Pfam" id="PF00239">
    <property type="entry name" value="Resolvase"/>
    <property type="match status" value="1"/>
</dbReference>
<proteinExistence type="predicted"/>
<dbReference type="Gene3D" id="3.40.50.1390">
    <property type="entry name" value="Resolvase, N-terminal catalytic domain"/>
    <property type="match status" value="1"/>
</dbReference>
<dbReference type="SMART" id="SM00857">
    <property type="entry name" value="Resolvase"/>
    <property type="match status" value="1"/>
</dbReference>
<dbReference type="Gene3D" id="3.90.1750.20">
    <property type="entry name" value="Putative Large Serine Recombinase, Chain B, Domain 2"/>
    <property type="match status" value="1"/>
</dbReference>
<reference evidence="3" key="1">
    <citation type="submission" date="2016-10" db="EMBL/GenBank/DDBJ databases">
        <authorList>
            <person name="Varghese N."/>
            <person name="Submissions S."/>
        </authorList>
    </citation>
    <scope>NUCLEOTIDE SEQUENCE [LARGE SCALE GENOMIC DNA]</scope>
    <source>
        <strain evidence="3">LMG 26031</strain>
    </source>
</reference>
<evidence type="ECO:0000259" key="1">
    <source>
        <dbReference type="PROSITE" id="PS51737"/>
    </source>
</evidence>
<dbReference type="InterPro" id="IPR006119">
    <property type="entry name" value="Resolv_N"/>
</dbReference>
<dbReference type="Pfam" id="PF07508">
    <property type="entry name" value="Recombinase"/>
    <property type="match status" value="1"/>
</dbReference>
<dbReference type="PROSITE" id="PS51737">
    <property type="entry name" value="RECOMBINASE_DNA_BIND"/>
    <property type="match status" value="1"/>
</dbReference>
<dbReference type="AlphaFoldDB" id="A0A1H7D4W1"/>
<organism evidence="2 3">
    <name type="scientific">Paraburkholderia diazotrophica</name>
    <dbReference type="NCBI Taxonomy" id="667676"/>
    <lineage>
        <taxon>Bacteria</taxon>
        <taxon>Pseudomonadati</taxon>
        <taxon>Pseudomonadota</taxon>
        <taxon>Betaproteobacteria</taxon>
        <taxon>Burkholderiales</taxon>
        <taxon>Burkholderiaceae</taxon>
        <taxon>Paraburkholderia</taxon>
    </lineage>
</organism>
<dbReference type="EMBL" id="FNYE01000026">
    <property type="protein sequence ID" value="SEJ96838.1"/>
    <property type="molecule type" value="Genomic_DNA"/>
</dbReference>